<proteinExistence type="predicted"/>
<sequence length="403" mass="43827">MPYQAPPQSDAPQRGSDAVQTAPKRRRPRKLAREPDLSRDSSGGGVRISSPERTEPQNATSNQHSEQADPPATARRRPRKLNRRDTNASTDGGVPLSSEVEALKSRVREIEEQVRELYSRPAAAPKLPRRRGRAKKGVGQDGQRGTGGTEGDSDTPVTREEELSRLNQVLLEARRELRHHGAGSDDVRSARSSRNNSPRPVVTGTRGRKWCEPVIDEEEVEEIPRAEKPGDPSAQRDRSVTLSGTYQVRLPSNLSMDDVRAIQNGVTSAGNIARSLAEANARAKATEQAAPRITQAVGDGEKQSWSEWFGTYSSSIARVLNNVEHQAVAESAWPYPQAKEQERRKSSASSPKASASSSTPNPKVRPAAQSRSSAKAPIAAAGRPPLNSTLSDSQSKIVEELMK</sequence>
<evidence type="ECO:0000313" key="4">
    <source>
        <dbReference type="RefSeq" id="XP_033538408.1"/>
    </source>
</evidence>
<feature type="region of interest" description="Disordered" evidence="1">
    <location>
        <begin position="114"/>
        <end position="244"/>
    </location>
</feature>
<feature type="region of interest" description="Disordered" evidence="1">
    <location>
        <begin position="334"/>
        <end position="403"/>
    </location>
</feature>
<accession>A0A6G1GFB7</accession>
<evidence type="ECO:0000313" key="2">
    <source>
        <dbReference type="EMBL" id="KAF1816777.1"/>
    </source>
</evidence>
<protein>
    <submittedName>
        <fullName evidence="2 4">Uncharacterized protein</fullName>
    </submittedName>
</protein>
<evidence type="ECO:0000256" key="1">
    <source>
        <dbReference type="SAM" id="MobiDB-lite"/>
    </source>
</evidence>
<feature type="compositionally biased region" description="Basic and acidic residues" evidence="1">
    <location>
        <begin position="222"/>
        <end position="239"/>
    </location>
</feature>
<feature type="compositionally biased region" description="Low complexity" evidence="1">
    <location>
        <begin position="347"/>
        <end position="362"/>
    </location>
</feature>
<dbReference type="EMBL" id="ML975149">
    <property type="protein sequence ID" value="KAF1816777.1"/>
    <property type="molecule type" value="Genomic_DNA"/>
</dbReference>
<name>A0A6G1GFB7_9PEZI</name>
<evidence type="ECO:0000313" key="3">
    <source>
        <dbReference type="Proteomes" id="UP000504638"/>
    </source>
</evidence>
<dbReference type="Proteomes" id="UP000504638">
    <property type="component" value="Unplaced"/>
</dbReference>
<dbReference type="GeneID" id="54418394"/>
<reference evidence="2 4" key="1">
    <citation type="submission" date="2020-01" db="EMBL/GenBank/DDBJ databases">
        <authorList>
            <consortium name="DOE Joint Genome Institute"/>
            <person name="Haridas S."/>
            <person name="Albert R."/>
            <person name="Binder M."/>
            <person name="Bloem J."/>
            <person name="Labutti K."/>
            <person name="Salamov A."/>
            <person name="Andreopoulos B."/>
            <person name="Baker S.E."/>
            <person name="Barry K."/>
            <person name="Bills G."/>
            <person name="Bluhm B.H."/>
            <person name="Cannon C."/>
            <person name="Castanera R."/>
            <person name="Culley D.E."/>
            <person name="Daum C."/>
            <person name="Ezra D."/>
            <person name="Gonzalez J.B."/>
            <person name="Henrissat B."/>
            <person name="Kuo A."/>
            <person name="Liang C."/>
            <person name="Lipzen A."/>
            <person name="Lutzoni F."/>
            <person name="Magnuson J."/>
            <person name="Mondo S."/>
            <person name="Nolan M."/>
            <person name="Ohm R."/>
            <person name="Pangilinan J."/>
            <person name="Park H.-J."/>
            <person name="Ramirez L."/>
            <person name="Alfaro M."/>
            <person name="Sun H."/>
            <person name="Tritt A."/>
            <person name="Yoshinaga Y."/>
            <person name="Zwiers L.-H."/>
            <person name="Turgeon B.G."/>
            <person name="Goodwin S.B."/>
            <person name="Spatafora J.W."/>
            <person name="Crous P.W."/>
            <person name="Grigoriev I.V."/>
        </authorList>
    </citation>
    <scope>NUCLEOTIDE SEQUENCE</scope>
    <source>
        <strain evidence="2 4">CBS 781.70</strain>
    </source>
</reference>
<feature type="compositionally biased region" description="Basic residues" evidence="1">
    <location>
        <begin position="127"/>
        <end position="136"/>
    </location>
</feature>
<feature type="region of interest" description="Disordered" evidence="1">
    <location>
        <begin position="1"/>
        <end position="100"/>
    </location>
</feature>
<organism evidence="2">
    <name type="scientific">Eremomyces bilateralis CBS 781.70</name>
    <dbReference type="NCBI Taxonomy" id="1392243"/>
    <lineage>
        <taxon>Eukaryota</taxon>
        <taxon>Fungi</taxon>
        <taxon>Dikarya</taxon>
        <taxon>Ascomycota</taxon>
        <taxon>Pezizomycotina</taxon>
        <taxon>Dothideomycetes</taxon>
        <taxon>Dothideomycetes incertae sedis</taxon>
        <taxon>Eremomycetales</taxon>
        <taxon>Eremomycetaceae</taxon>
        <taxon>Eremomyces</taxon>
    </lineage>
</organism>
<feature type="compositionally biased region" description="Polar residues" evidence="1">
    <location>
        <begin position="1"/>
        <end position="11"/>
    </location>
</feature>
<feature type="compositionally biased region" description="Polar residues" evidence="1">
    <location>
        <begin position="386"/>
        <end position="396"/>
    </location>
</feature>
<reference evidence="4" key="2">
    <citation type="submission" date="2020-04" db="EMBL/GenBank/DDBJ databases">
        <authorList>
            <consortium name="NCBI Genome Project"/>
        </authorList>
    </citation>
    <scope>NUCLEOTIDE SEQUENCE</scope>
    <source>
        <strain evidence="4">CBS 781.70</strain>
    </source>
</reference>
<feature type="compositionally biased region" description="Polar residues" evidence="1">
    <location>
        <begin position="56"/>
        <end position="65"/>
    </location>
</feature>
<feature type="compositionally biased region" description="Gly residues" evidence="1">
    <location>
        <begin position="139"/>
        <end position="150"/>
    </location>
</feature>
<dbReference type="OrthoDB" id="3946385at2759"/>
<dbReference type="AlphaFoldDB" id="A0A6G1GFB7"/>
<dbReference type="RefSeq" id="XP_033538408.1">
    <property type="nucleotide sequence ID" value="XM_033677824.1"/>
</dbReference>
<keyword evidence="3" id="KW-1185">Reference proteome</keyword>
<feature type="compositionally biased region" description="Low complexity" evidence="1">
    <location>
        <begin position="190"/>
        <end position="201"/>
    </location>
</feature>
<reference evidence="4" key="3">
    <citation type="submission" date="2025-04" db="UniProtKB">
        <authorList>
            <consortium name="RefSeq"/>
        </authorList>
    </citation>
    <scope>IDENTIFICATION</scope>
    <source>
        <strain evidence="4">CBS 781.70</strain>
    </source>
</reference>
<gene>
    <name evidence="2 4" type="ORF">P152DRAFT_444972</name>
</gene>